<feature type="domain" description="Methyltransferase" evidence="1">
    <location>
        <begin position="382"/>
        <end position="476"/>
    </location>
</feature>
<evidence type="ECO:0000259" key="1">
    <source>
        <dbReference type="Pfam" id="PF13649"/>
    </source>
</evidence>
<dbReference type="CDD" id="cd02440">
    <property type="entry name" value="AdoMet_MTases"/>
    <property type="match status" value="1"/>
</dbReference>
<dbReference type="RefSeq" id="WP_218778771.1">
    <property type="nucleotide sequence ID" value="NZ_FUKR01000058.1"/>
</dbReference>
<keyword evidence="3" id="KW-1185">Reference proteome</keyword>
<sequence length="557" mass="60882">MNIDADGSARVPDGDLPRTSALDTDLVHAARRDAARDASDTGAILRADVDELRVALIGLDPDATITVSFDGRPIWSTTLPEPHRRVHRLPWPEPLRPHLRGSTRLTVTDAATASVVAGSDVTFDDSPERTTVVDANGKALVVNKWGVLGAVVTADEDLRQRLIARTAVLCDDLETLGYDVAITSGTLLGLVRDGRMLPNDDDSDLSVIFPDSSPADLVLRSYRMERELADAGYTVVRHSGAHLQVTFLIDGGDIDHYIDIFTGFFRGEDFCQPFHLRAPVPRSSLLPTVRVEWEGVQVPAPPVPEDWLAACYGADWRTPDPAFHFETPSATRRRYENWFGSFNTGRVHWESYYSSVAAPEHLDGQQRYLRSARALLPAGGSVLDLGTGSGAIAAALAGDGRRVLGVDYSLKAVALARSAGVDAEFLNLNERRRVDQLAVRIRADPSPWSISAAFVLHTLTGETRSAVFGLIRSALRHPSPEPRSAVVAVDTVLDEDAYSFDDPSSWHLPVETLADELEPHGLSFRIERDGVRTTPHGEREFVVGTITLTTPTQEENR</sequence>
<evidence type="ECO:0000313" key="2">
    <source>
        <dbReference type="EMBL" id="SJN37856.1"/>
    </source>
</evidence>
<dbReference type="Gene3D" id="3.40.50.150">
    <property type="entry name" value="Vaccinia Virus protein VP39"/>
    <property type="match status" value="1"/>
</dbReference>
<gene>
    <name evidence="2" type="ORF">FM119_10655</name>
</gene>
<dbReference type="InterPro" id="IPR041698">
    <property type="entry name" value="Methyltransf_25"/>
</dbReference>
<dbReference type="Proteomes" id="UP000196778">
    <property type="component" value="Unassembled WGS sequence"/>
</dbReference>
<reference evidence="3" key="1">
    <citation type="submission" date="2017-02" db="EMBL/GenBank/DDBJ databases">
        <authorList>
            <person name="Dridi B."/>
        </authorList>
    </citation>
    <scope>NUCLEOTIDE SEQUENCE [LARGE SCALE GENOMIC DNA]</scope>
    <source>
        <strain evidence="3">EB411</strain>
    </source>
</reference>
<name>A0A1R4K0P6_9MICO</name>
<dbReference type="EMBL" id="FUKR01000058">
    <property type="protein sequence ID" value="SJN37856.1"/>
    <property type="molecule type" value="Genomic_DNA"/>
</dbReference>
<accession>A0A1R4K0P6</accession>
<dbReference type="PANTHER" id="PTHR43404">
    <property type="entry name" value="LIPOPOLYSACCHARIDE CHOLINEPHOSPHOTRANSFERASE LICD"/>
    <property type="match status" value="1"/>
</dbReference>
<protein>
    <submittedName>
        <fullName evidence="2">Coagulation factor 5/8 type-like</fullName>
    </submittedName>
</protein>
<dbReference type="PANTHER" id="PTHR43404:SF1">
    <property type="entry name" value="MNN4P"/>
    <property type="match status" value="1"/>
</dbReference>
<dbReference type="AlphaFoldDB" id="A0A1R4K0P6"/>
<dbReference type="Pfam" id="PF13649">
    <property type="entry name" value="Methyltransf_25"/>
    <property type="match status" value="1"/>
</dbReference>
<proteinExistence type="predicted"/>
<evidence type="ECO:0000313" key="3">
    <source>
        <dbReference type="Proteomes" id="UP000196778"/>
    </source>
</evidence>
<dbReference type="SUPFAM" id="SSF53335">
    <property type="entry name" value="S-adenosyl-L-methionine-dependent methyltransferases"/>
    <property type="match status" value="1"/>
</dbReference>
<organism evidence="2 3">
    <name type="scientific">Mycetocola reblochoni REB411</name>
    <dbReference type="NCBI Taxonomy" id="1255698"/>
    <lineage>
        <taxon>Bacteria</taxon>
        <taxon>Bacillati</taxon>
        <taxon>Actinomycetota</taxon>
        <taxon>Actinomycetes</taxon>
        <taxon>Micrococcales</taxon>
        <taxon>Microbacteriaceae</taxon>
        <taxon>Mycetocola</taxon>
    </lineage>
</organism>
<dbReference type="InterPro" id="IPR029063">
    <property type="entry name" value="SAM-dependent_MTases_sf"/>
</dbReference>
<dbReference type="InterPro" id="IPR052942">
    <property type="entry name" value="LPS_cholinephosphotransferase"/>
</dbReference>